<gene>
    <name evidence="2" type="ORF">P4T90_01735</name>
</gene>
<proteinExistence type="predicted"/>
<dbReference type="Gene3D" id="3.20.20.150">
    <property type="entry name" value="Divalent-metal-dependent TIM barrel enzymes"/>
    <property type="match status" value="1"/>
</dbReference>
<comment type="caution">
    <text evidence="2">The sequence shown here is derived from an EMBL/GenBank/DDBJ whole genome shotgun (WGS) entry which is preliminary data.</text>
</comment>
<keyword evidence="2" id="KW-0413">Isomerase</keyword>
<dbReference type="InterPro" id="IPR050312">
    <property type="entry name" value="IolE/XylAMocC-like"/>
</dbReference>
<organism evidence="2 3">
    <name type="scientific">Heyndrickxia acidicola</name>
    <dbReference type="NCBI Taxonomy" id="209389"/>
    <lineage>
        <taxon>Bacteria</taxon>
        <taxon>Bacillati</taxon>
        <taxon>Bacillota</taxon>
        <taxon>Bacilli</taxon>
        <taxon>Bacillales</taxon>
        <taxon>Bacillaceae</taxon>
        <taxon>Heyndrickxia</taxon>
    </lineage>
</organism>
<evidence type="ECO:0000313" key="3">
    <source>
        <dbReference type="Proteomes" id="UP001341444"/>
    </source>
</evidence>
<dbReference type="InterPro" id="IPR036237">
    <property type="entry name" value="Xyl_isomerase-like_sf"/>
</dbReference>
<evidence type="ECO:0000313" key="2">
    <source>
        <dbReference type="EMBL" id="MED1201804.1"/>
    </source>
</evidence>
<accession>A0ABU6MBK2</accession>
<dbReference type="SUPFAM" id="SSF51658">
    <property type="entry name" value="Xylose isomerase-like"/>
    <property type="match status" value="1"/>
</dbReference>
<dbReference type="RefSeq" id="WP_066268459.1">
    <property type="nucleotide sequence ID" value="NZ_JARMAB010000003.1"/>
</dbReference>
<dbReference type="Proteomes" id="UP001341444">
    <property type="component" value="Unassembled WGS sequence"/>
</dbReference>
<keyword evidence="3" id="KW-1185">Reference proteome</keyword>
<name>A0ABU6MBK2_9BACI</name>
<reference evidence="2 3" key="1">
    <citation type="submission" date="2023-03" db="EMBL/GenBank/DDBJ databases">
        <title>Bacillus Genome Sequencing.</title>
        <authorList>
            <person name="Dunlap C."/>
        </authorList>
    </citation>
    <scope>NUCLEOTIDE SEQUENCE [LARGE SCALE GENOMIC DNA]</scope>
    <source>
        <strain evidence="2 3">B-23453</strain>
    </source>
</reference>
<dbReference type="GO" id="GO:0016853">
    <property type="term" value="F:isomerase activity"/>
    <property type="evidence" value="ECO:0007669"/>
    <property type="project" value="UniProtKB-KW"/>
</dbReference>
<dbReference type="InterPro" id="IPR013022">
    <property type="entry name" value="Xyl_isomerase-like_TIM-brl"/>
</dbReference>
<dbReference type="EMBL" id="JARMAB010000003">
    <property type="protein sequence ID" value="MED1201804.1"/>
    <property type="molecule type" value="Genomic_DNA"/>
</dbReference>
<protein>
    <submittedName>
        <fullName evidence="2">Sugar phosphate isomerase/epimerase</fullName>
    </submittedName>
</protein>
<sequence>MVTLSGFADEISSDLDVQLNILQSEGIRYIEFRGIWNKNVLDLTDNELTKMKKVLHQKGFRISSIGSPIGKISIIDNFEEHVKRFERAIYVAKFFDTKYIRIFSFYIPGGKDPEFYRDEVMRRLSKLVKKAEEEGIVLLHENEKDTYGDNAERCLDIMKTIHSSHLQSAFDPANFVQCGVKPYSEAYPLLQPYIEYVHIKDALFIDGKEVPAGQGDGEVQEVLGALINRGYNGYLSLEPHLAASGTFSGFSGPELFKVSAQALKDLLTELQYAWK</sequence>
<evidence type="ECO:0000259" key="1">
    <source>
        <dbReference type="Pfam" id="PF01261"/>
    </source>
</evidence>
<feature type="domain" description="Xylose isomerase-like TIM barrel" evidence="1">
    <location>
        <begin position="22"/>
        <end position="242"/>
    </location>
</feature>
<dbReference type="PANTHER" id="PTHR12110:SF53">
    <property type="entry name" value="BLR5974 PROTEIN"/>
    <property type="match status" value="1"/>
</dbReference>
<dbReference type="PANTHER" id="PTHR12110">
    <property type="entry name" value="HYDROXYPYRUVATE ISOMERASE"/>
    <property type="match status" value="1"/>
</dbReference>
<dbReference type="Pfam" id="PF01261">
    <property type="entry name" value="AP_endonuc_2"/>
    <property type="match status" value="1"/>
</dbReference>